<keyword evidence="4 5" id="KW-0472">Membrane</keyword>
<keyword evidence="2 5" id="KW-0812">Transmembrane</keyword>
<protein>
    <submittedName>
        <fullName evidence="8">Amino acid transporter transmembrane domain-containing protein</fullName>
    </submittedName>
</protein>
<accession>A0A914VRD3</accession>
<feature type="domain" description="Amino acid transporter transmembrane" evidence="6">
    <location>
        <begin position="2"/>
        <end position="104"/>
    </location>
</feature>
<dbReference type="GO" id="GO:0016020">
    <property type="term" value="C:membrane"/>
    <property type="evidence" value="ECO:0007669"/>
    <property type="project" value="UniProtKB-SubCell"/>
</dbReference>
<evidence type="ECO:0000256" key="2">
    <source>
        <dbReference type="ARBA" id="ARBA00022692"/>
    </source>
</evidence>
<reference evidence="8" key="1">
    <citation type="submission" date="2022-11" db="UniProtKB">
        <authorList>
            <consortium name="WormBaseParasite"/>
        </authorList>
    </citation>
    <scope>IDENTIFICATION</scope>
</reference>
<evidence type="ECO:0000256" key="3">
    <source>
        <dbReference type="ARBA" id="ARBA00022989"/>
    </source>
</evidence>
<dbReference type="GO" id="GO:0015179">
    <property type="term" value="F:L-amino acid transmembrane transporter activity"/>
    <property type="evidence" value="ECO:0007669"/>
    <property type="project" value="TreeGrafter"/>
</dbReference>
<organism evidence="7 8">
    <name type="scientific">Plectus sambesii</name>
    <dbReference type="NCBI Taxonomy" id="2011161"/>
    <lineage>
        <taxon>Eukaryota</taxon>
        <taxon>Metazoa</taxon>
        <taxon>Ecdysozoa</taxon>
        <taxon>Nematoda</taxon>
        <taxon>Chromadorea</taxon>
        <taxon>Plectida</taxon>
        <taxon>Plectina</taxon>
        <taxon>Plectoidea</taxon>
        <taxon>Plectidae</taxon>
        <taxon>Plectus</taxon>
    </lineage>
</organism>
<sequence>MNAALGAGILNFPAAFDTAGGILVATIMHLLLLVLAAASLFTLGWCSDVRGTGNYQDTVAALCGKWGRRSCSIVVAFYCYFTCITFLVVVGDQSDTIFHDIFGVSFCDH</sequence>
<dbReference type="InterPro" id="IPR013057">
    <property type="entry name" value="AA_transpt_TM"/>
</dbReference>
<evidence type="ECO:0000313" key="8">
    <source>
        <dbReference type="WBParaSite" id="PSAMB.scaffold23608size420.g38961.t1"/>
    </source>
</evidence>
<keyword evidence="7" id="KW-1185">Reference proteome</keyword>
<keyword evidence="3 5" id="KW-1133">Transmembrane helix</keyword>
<evidence type="ECO:0000256" key="5">
    <source>
        <dbReference type="SAM" id="Phobius"/>
    </source>
</evidence>
<comment type="subcellular location">
    <subcellularLocation>
        <location evidence="1">Membrane</location>
        <topology evidence="1">Multi-pass membrane protein</topology>
    </subcellularLocation>
</comment>
<dbReference type="WBParaSite" id="PSAMB.scaffold23608size420.g38961.t1">
    <property type="protein sequence ID" value="PSAMB.scaffold23608size420.g38961.t1"/>
    <property type="gene ID" value="PSAMB.scaffold23608size420.g38961"/>
</dbReference>
<feature type="transmembrane region" description="Helical" evidence="5">
    <location>
        <begin position="20"/>
        <end position="46"/>
    </location>
</feature>
<dbReference type="PANTHER" id="PTHR22950">
    <property type="entry name" value="AMINO ACID TRANSPORTER"/>
    <property type="match status" value="1"/>
</dbReference>
<dbReference type="Pfam" id="PF01490">
    <property type="entry name" value="Aa_trans"/>
    <property type="match status" value="1"/>
</dbReference>
<dbReference type="AlphaFoldDB" id="A0A914VRD3"/>
<evidence type="ECO:0000256" key="1">
    <source>
        <dbReference type="ARBA" id="ARBA00004141"/>
    </source>
</evidence>
<proteinExistence type="predicted"/>
<dbReference type="Proteomes" id="UP000887566">
    <property type="component" value="Unplaced"/>
</dbReference>
<evidence type="ECO:0000256" key="4">
    <source>
        <dbReference type="ARBA" id="ARBA00023136"/>
    </source>
</evidence>
<feature type="transmembrane region" description="Helical" evidence="5">
    <location>
        <begin position="71"/>
        <end position="90"/>
    </location>
</feature>
<evidence type="ECO:0000313" key="7">
    <source>
        <dbReference type="Proteomes" id="UP000887566"/>
    </source>
</evidence>
<evidence type="ECO:0000259" key="6">
    <source>
        <dbReference type="Pfam" id="PF01490"/>
    </source>
</evidence>
<name>A0A914VRD3_9BILA</name>
<dbReference type="PANTHER" id="PTHR22950:SF652">
    <property type="entry name" value="TRANSMEMBRANE AMINO ACID TRANSPORTER FAMILY PROTEIN"/>
    <property type="match status" value="1"/>
</dbReference>